<dbReference type="SUPFAM" id="SSF54427">
    <property type="entry name" value="NTF2-like"/>
    <property type="match status" value="1"/>
</dbReference>
<gene>
    <name evidence="2" type="ORF">C2I19_11465</name>
</gene>
<evidence type="ECO:0000259" key="1">
    <source>
        <dbReference type="Pfam" id="PF13474"/>
    </source>
</evidence>
<comment type="caution">
    <text evidence="2">The sequence shown here is derived from an EMBL/GenBank/DDBJ whole genome shotgun (WGS) entry which is preliminary data.</text>
</comment>
<organism evidence="2 3">
    <name type="scientific">Chromobacterium alticapitis</name>
    <dbReference type="NCBI Taxonomy" id="2073169"/>
    <lineage>
        <taxon>Bacteria</taxon>
        <taxon>Pseudomonadati</taxon>
        <taxon>Pseudomonadota</taxon>
        <taxon>Betaproteobacteria</taxon>
        <taxon>Neisseriales</taxon>
        <taxon>Chromobacteriaceae</taxon>
        <taxon>Chromobacterium</taxon>
    </lineage>
</organism>
<dbReference type="EMBL" id="PQWB01000045">
    <property type="protein sequence ID" value="POZ61797.1"/>
    <property type="molecule type" value="Genomic_DNA"/>
</dbReference>
<dbReference type="Pfam" id="PF13474">
    <property type="entry name" value="SnoaL_3"/>
    <property type="match status" value="1"/>
</dbReference>
<proteinExistence type="predicted"/>
<reference evidence="3" key="1">
    <citation type="submission" date="2018-02" db="EMBL/GenBank/DDBJ databases">
        <authorList>
            <person name="O'Hara-Hanley K."/>
            <person name="Soby S."/>
        </authorList>
    </citation>
    <scope>NUCLEOTIDE SEQUENCE [LARGE SCALE GENOMIC DNA]</scope>
    <source>
        <strain evidence="3">MWU14-2602</strain>
    </source>
</reference>
<accession>A0A2S5DFM9</accession>
<evidence type="ECO:0000313" key="2">
    <source>
        <dbReference type="EMBL" id="POZ61797.1"/>
    </source>
</evidence>
<dbReference type="InterPro" id="IPR032710">
    <property type="entry name" value="NTF2-like_dom_sf"/>
</dbReference>
<protein>
    <submittedName>
        <fullName evidence="2">Nuclear transport factor 2 family protein</fullName>
    </submittedName>
</protein>
<feature type="domain" description="SnoaL-like" evidence="1">
    <location>
        <begin position="11"/>
        <end position="127"/>
    </location>
</feature>
<sequence>MPMMTADAPQQALDGYKQALATHDWRQVAPWLHEDACFVFSDGTFRGKAAVCEAIRQTFEWIRGEDYQIANLQWTHRGADFAACVYDFHWRGWVEGEQAEGSGRGSCALIRDEQGWRLLQEHLGPPAES</sequence>
<dbReference type="AlphaFoldDB" id="A0A2S5DFM9"/>
<dbReference type="InterPro" id="IPR037401">
    <property type="entry name" value="SnoaL-like"/>
</dbReference>
<dbReference type="Proteomes" id="UP000237082">
    <property type="component" value="Unassembled WGS sequence"/>
</dbReference>
<dbReference type="Gene3D" id="3.10.450.50">
    <property type="match status" value="1"/>
</dbReference>
<evidence type="ECO:0000313" key="3">
    <source>
        <dbReference type="Proteomes" id="UP000237082"/>
    </source>
</evidence>
<name>A0A2S5DFM9_9NEIS</name>
<keyword evidence="3" id="KW-1185">Reference proteome</keyword>